<keyword evidence="5" id="KW-1185">Reference proteome</keyword>
<dbReference type="Pfam" id="PF06920">
    <property type="entry name" value="DHR-2_Lobe_A"/>
    <property type="match status" value="1"/>
</dbReference>
<evidence type="ECO:0000259" key="3">
    <source>
        <dbReference type="PROSITE" id="PS51651"/>
    </source>
</evidence>
<dbReference type="InterPro" id="IPR026791">
    <property type="entry name" value="DOCK"/>
</dbReference>
<dbReference type="InterPro" id="IPR027357">
    <property type="entry name" value="DOCKER_dom"/>
</dbReference>
<dbReference type="GO" id="GO:0005085">
    <property type="term" value="F:guanyl-nucleotide exchange factor activity"/>
    <property type="evidence" value="ECO:0007669"/>
    <property type="project" value="UniProtKB-KW"/>
</dbReference>
<dbReference type="InterPro" id="IPR043161">
    <property type="entry name" value="DOCK_C_lobe_A"/>
</dbReference>
<dbReference type="AlphaFoldDB" id="A0A0C2MBR5"/>
<dbReference type="Pfam" id="PF20422">
    <property type="entry name" value="DHR-2_Lobe_B"/>
    <property type="match status" value="1"/>
</dbReference>
<evidence type="ECO:0000256" key="2">
    <source>
        <dbReference type="PROSITE-ProRule" id="PRU00984"/>
    </source>
</evidence>
<evidence type="ECO:0000313" key="4">
    <source>
        <dbReference type="EMBL" id="KII64446.1"/>
    </source>
</evidence>
<dbReference type="PROSITE" id="PS51651">
    <property type="entry name" value="DOCKER"/>
    <property type="match status" value="1"/>
</dbReference>
<name>A0A0C2MBR5_THEKT</name>
<evidence type="ECO:0000256" key="1">
    <source>
        <dbReference type="ARBA" id="ARBA00022658"/>
    </source>
</evidence>
<feature type="domain" description="DOCKER" evidence="3">
    <location>
        <begin position="1"/>
        <end position="238"/>
    </location>
</feature>
<dbReference type="InterPro" id="IPR046769">
    <property type="entry name" value="DOCKER_Lobe_A"/>
</dbReference>
<dbReference type="OrthoDB" id="47328at2759"/>
<evidence type="ECO:0000313" key="5">
    <source>
        <dbReference type="Proteomes" id="UP000031668"/>
    </source>
</evidence>
<gene>
    <name evidence="4" type="ORF">RF11_04484</name>
</gene>
<accession>A0A0C2MBR5</accession>
<protein>
    <submittedName>
        <fullName evidence="4">Dedicator of cytokinesis protein 10</fullName>
    </submittedName>
</protein>
<comment type="caution">
    <text evidence="4">The sequence shown here is derived from an EMBL/GenBank/DDBJ whole genome shotgun (WGS) entry which is preliminary data.</text>
</comment>
<sequence>MTSQYFFKAGRYELIPELSKSILSLFEIEENYQELSSTHDQIKKAYDKIMEMMGKRFLGTYYRVSFFGSGFNETHGCEYIYKEPKLTSLPEIVERLKKIHTNPTRTLKIIQESSKLKWRDLDQKNDYIQINVVQPHFPEGKETKSQFLTHHNIGTFALETPFSLTGKTHGSVTDQCRRITLFKTAQKFPYVKKRILIIKKEVIELSPIQVINDFILGGNRSDRVPTKRVEKRRRIQDP</sequence>
<dbReference type="EMBL" id="JWZT01004260">
    <property type="protein sequence ID" value="KII64446.1"/>
    <property type="molecule type" value="Genomic_DNA"/>
</dbReference>
<keyword evidence="1" id="KW-0344">Guanine-nucleotide releasing factor</keyword>
<dbReference type="InterPro" id="IPR046770">
    <property type="entry name" value="DOCKER_Lobe_B"/>
</dbReference>
<dbReference type="Gene3D" id="1.25.40.410">
    <property type="match status" value="1"/>
</dbReference>
<reference evidence="4 5" key="1">
    <citation type="journal article" date="2014" name="Genome Biol. Evol.">
        <title>The genome of the myxosporean Thelohanellus kitauei shows adaptations to nutrient acquisition within its fish host.</title>
        <authorList>
            <person name="Yang Y."/>
            <person name="Xiong J."/>
            <person name="Zhou Z."/>
            <person name="Huo F."/>
            <person name="Miao W."/>
            <person name="Ran C."/>
            <person name="Liu Y."/>
            <person name="Zhang J."/>
            <person name="Feng J."/>
            <person name="Wang M."/>
            <person name="Wang M."/>
            <person name="Wang L."/>
            <person name="Yao B."/>
        </authorList>
    </citation>
    <scope>NUCLEOTIDE SEQUENCE [LARGE SCALE GENOMIC DNA]</scope>
    <source>
        <strain evidence="4">Wuqing</strain>
    </source>
</reference>
<dbReference type="Proteomes" id="UP000031668">
    <property type="component" value="Unassembled WGS sequence"/>
</dbReference>
<organism evidence="4 5">
    <name type="scientific">Thelohanellus kitauei</name>
    <name type="common">Myxosporean</name>
    <dbReference type="NCBI Taxonomy" id="669202"/>
    <lineage>
        <taxon>Eukaryota</taxon>
        <taxon>Metazoa</taxon>
        <taxon>Cnidaria</taxon>
        <taxon>Myxozoa</taxon>
        <taxon>Myxosporea</taxon>
        <taxon>Bivalvulida</taxon>
        <taxon>Platysporina</taxon>
        <taxon>Myxobolidae</taxon>
        <taxon>Thelohanellus</taxon>
    </lineage>
</organism>
<dbReference type="PANTHER" id="PTHR23317:SF26">
    <property type="entry name" value="ZIZIMIN, ISOFORM K"/>
    <property type="match status" value="1"/>
</dbReference>
<dbReference type="GO" id="GO:0007264">
    <property type="term" value="P:small GTPase-mediated signal transduction"/>
    <property type="evidence" value="ECO:0007669"/>
    <property type="project" value="InterPro"/>
</dbReference>
<dbReference type="PANTHER" id="PTHR23317">
    <property type="entry name" value="DEDICATOR OF CYTOKINESIS DOCK"/>
    <property type="match status" value="1"/>
</dbReference>
<comment type="similarity">
    <text evidence="2">Belongs to the DOCK family.</text>
</comment>
<proteinExistence type="inferred from homology"/>